<feature type="chain" id="PRO_5018328175" evidence="1">
    <location>
        <begin position="26"/>
        <end position="198"/>
    </location>
</feature>
<proteinExistence type="predicted"/>
<comment type="caution">
    <text evidence="2">The sequence shown here is derived from an EMBL/GenBank/DDBJ whole genome shotgun (WGS) entry which is preliminary data.</text>
</comment>
<protein>
    <submittedName>
        <fullName evidence="2">Uncharacterized protein</fullName>
    </submittedName>
</protein>
<organism evidence="2 3">
    <name type="scientific">Pocillopora damicornis</name>
    <name type="common">Cauliflower coral</name>
    <name type="synonym">Millepora damicornis</name>
    <dbReference type="NCBI Taxonomy" id="46731"/>
    <lineage>
        <taxon>Eukaryota</taxon>
        <taxon>Metazoa</taxon>
        <taxon>Cnidaria</taxon>
        <taxon>Anthozoa</taxon>
        <taxon>Hexacorallia</taxon>
        <taxon>Scleractinia</taxon>
        <taxon>Astrocoeniina</taxon>
        <taxon>Pocilloporidae</taxon>
        <taxon>Pocillopora</taxon>
    </lineage>
</organism>
<sequence length="198" mass="21705">MDYKLAVVILTAVACFSLKDNSVLAQSECTLVENTSDKCHSANYIKILEQEVHKGMEKRIKLPGRQREIRWLCGSSEERTAWDTPANQLRITYQSDGTVRWSVYDCPDLSGPTKAGLRCDVPETTEFCPKFNGANSSACVSELKKSTSHVDQKTTTLSVTGTLRAEVEKKAGPLTAKGSSEVQGAVSHSITKAKIVTY</sequence>
<feature type="signal peptide" evidence="1">
    <location>
        <begin position="1"/>
        <end position="25"/>
    </location>
</feature>
<keyword evidence="1" id="KW-0732">Signal</keyword>
<keyword evidence="3" id="KW-1185">Reference proteome</keyword>
<dbReference type="AlphaFoldDB" id="A0A3M6V3E9"/>
<evidence type="ECO:0000256" key="1">
    <source>
        <dbReference type="SAM" id="SignalP"/>
    </source>
</evidence>
<evidence type="ECO:0000313" key="3">
    <source>
        <dbReference type="Proteomes" id="UP000275408"/>
    </source>
</evidence>
<accession>A0A3M6V3E9</accession>
<dbReference type="EMBL" id="RCHS01000145">
    <property type="protein sequence ID" value="RMX60473.1"/>
    <property type="molecule type" value="Genomic_DNA"/>
</dbReference>
<name>A0A3M6V3E9_POCDA</name>
<dbReference type="Proteomes" id="UP000275408">
    <property type="component" value="Unassembled WGS sequence"/>
</dbReference>
<gene>
    <name evidence="2" type="ORF">pdam_00019946</name>
</gene>
<dbReference type="PROSITE" id="PS51257">
    <property type="entry name" value="PROKAR_LIPOPROTEIN"/>
    <property type="match status" value="1"/>
</dbReference>
<reference evidence="2 3" key="1">
    <citation type="journal article" date="2018" name="Sci. Rep.">
        <title>Comparative analysis of the Pocillopora damicornis genome highlights role of immune system in coral evolution.</title>
        <authorList>
            <person name="Cunning R."/>
            <person name="Bay R.A."/>
            <person name="Gillette P."/>
            <person name="Baker A.C."/>
            <person name="Traylor-Knowles N."/>
        </authorList>
    </citation>
    <scope>NUCLEOTIDE SEQUENCE [LARGE SCALE GENOMIC DNA]</scope>
    <source>
        <strain evidence="2">RSMAS</strain>
        <tissue evidence="2">Whole animal</tissue>
    </source>
</reference>
<evidence type="ECO:0000313" key="2">
    <source>
        <dbReference type="EMBL" id="RMX60473.1"/>
    </source>
</evidence>